<proteinExistence type="predicted"/>
<evidence type="ECO:0000256" key="1">
    <source>
        <dbReference type="SAM" id="SignalP"/>
    </source>
</evidence>
<sequence length="208" mass="22099">MKTWKIVGAALVFCAAVTGAQALDALVEQSDPGLGFEPYQFLEQGRRIDLSGGRSIVLGYPASCVHESITGGRITIGARQSEVEGGAVDRSTLACGDHVRLTAAERQESGASAWRDPLAAQPVLVDNLAPVLLFAEQPDMVTIERTDRPASPIRLSRPGRALDLVERNIVLDAGGIYVVSAAGRTLTIEIDFDAEAVGGPALTRFVRF</sequence>
<evidence type="ECO:0000313" key="2">
    <source>
        <dbReference type="EMBL" id="PJK29718.1"/>
    </source>
</evidence>
<name>A0A2M9G1X3_9PROT</name>
<feature type="chain" id="PRO_5014993587" evidence="1">
    <location>
        <begin position="23"/>
        <end position="208"/>
    </location>
</feature>
<feature type="signal peptide" evidence="1">
    <location>
        <begin position="1"/>
        <end position="22"/>
    </location>
</feature>
<dbReference type="AlphaFoldDB" id="A0A2M9G1X3"/>
<reference evidence="2 3" key="1">
    <citation type="submission" date="2017-11" db="EMBL/GenBank/DDBJ databases">
        <title>Draft genome sequence of Rhizobiales bacterium SY3-13.</title>
        <authorList>
            <person name="Sun C."/>
        </authorList>
    </citation>
    <scope>NUCLEOTIDE SEQUENCE [LARGE SCALE GENOMIC DNA]</scope>
    <source>
        <strain evidence="2 3">SY3-13</strain>
    </source>
</reference>
<comment type="caution">
    <text evidence="2">The sequence shown here is derived from an EMBL/GenBank/DDBJ whole genome shotgun (WGS) entry which is preliminary data.</text>
</comment>
<organism evidence="2 3">
    <name type="scientific">Minwuia thermotolerans</name>
    <dbReference type="NCBI Taxonomy" id="2056226"/>
    <lineage>
        <taxon>Bacteria</taxon>
        <taxon>Pseudomonadati</taxon>
        <taxon>Pseudomonadota</taxon>
        <taxon>Alphaproteobacteria</taxon>
        <taxon>Minwuiales</taxon>
        <taxon>Minwuiaceae</taxon>
        <taxon>Minwuia</taxon>
    </lineage>
</organism>
<keyword evidence="3" id="KW-1185">Reference proteome</keyword>
<protein>
    <submittedName>
        <fullName evidence="2">Uncharacterized protein</fullName>
    </submittedName>
</protein>
<accession>A0A2M9G1X3</accession>
<evidence type="ECO:0000313" key="3">
    <source>
        <dbReference type="Proteomes" id="UP000229498"/>
    </source>
</evidence>
<keyword evidence="1" id="KW-0732">Signal</keyword>
<gene>
    <name evidence="2" type="ORF">CVT23_11805</name>
</gene>
<dbReference type="Proteomes" id="UP000229498">
    <property type="component" value="Unassembled WGS sequence"/>
</dbReference>
<dbReference type="EMBL" id="PHIG01000032">
    <property type="protein sequence ID" value="PJK29718.1"/>
    <property type="molecule type" value="Genomic_DNA"/>
</dbReference>
<dbReference type="RefSeq" id="WP_109793743.1">
    <property type="nucleotide sequence ID" value="NZ_PHIG01000032.1"/>
</dbReference>